<gene>
    <name evidence="2" type="ORF">KUTeg_021196</name>
</gene>
<reference evidence="2 3" key="1">
    <citation type="submission" date="2022-12" db="EMBL/GenBank/DDBJ databases">
        <title>Chromosome-level genome of Tegillarca granosa.</title>
        <authorList>
            <person name="Kim J."/>
        </authorList>
    </citation>
    <scope>NUCLEOTIDE SEQUENCE [LARGE SCALE GENOMIC DNA]</scope>
    <source>
        <strain evidence="2">Teg-2019</strain>
        <tissue evidence="2">Adductor muscle</tissue>
    </source>
</reference>
<name>A0ABQ9EA33_TEGGR</name>
<evidence type="ECO:0000313" key="2">
    <source>
        <dbReference type="EMBL" id="KAJ8302209.1"/>
    </source>
</evidence>
<evidence type="ECO:0008006" key="4">
    <source>
        <dbReference type="Google" id="ProtNLM"/>
    </source>
</evidence>
<feature type="compositionally biased region" description="Polar residues" evidence="1">
    <location>
        <begin position="146"/>
        <end position="168"/>
    </location>
</feature>
<feature type="region of interest" description="Disordered" evidence="1">
    <location>
        <begin position="117"/>
        <end position="194"/>
    </location>
</feature>
<dbReference type="EMBL" id="JARBDR010000918">
    <property type="protein sequence ID" value="KAJ8302209.1"/>
    <property type="molecule type" value="Genomic_DNA"/>
</dbReference>
<feature type="compositionally biased region" description="Basic and acidic residues" evidence="1">
    <location>
        <begin position="169"/>
        <end position="180"/>
    </location>
</feature>
<dbReference type="PANTHER" id="PTHR15949:SF3">
    <property type="entry name" value="TESTIS-EXPRESSED PROTEIN 264"/>
    <property type="match status" value="1"/>
</dbReference>
<comment type="caution">
    <text evidence="2">The sequence shown here is derived from an EMBL/GenBank/DDBJ whole genome shotgun (WGS) entry which is preliminary data.</text>
</comment>
<feature type="compositionally biased region" description="Low complexity" evidence="1">
    <location>
        <begin position="181"/>
        <end position="193"/>
    </location>
</feature>
<protein>
    <recommendedName>
        <fullName evidence="4">Testis-expressed sequence 264 protein</fullName>
    </recommendedName>
</protein>
<accession>A0ABQ9EA33</accession>
<proteinExistence type="predicted"/>
<evidence type="ECO:0000313" key="3">
    <source>
        <dbReference type="Proteomes" id="UP001217089"/>
    </source>
</evidence>
<dbReference type="InterPro" id="IPR011256">
    <property type="entry name" value="Reg_factor_effector_dom_sf"/>
</dbReference>
<dbReference type="PANTHER" id="PTHR15949">
    <property type="entry name" value="TESTIS-EXPRESSED PROTEIN 264"/>
    <property type="match status" value="1"/>
</dbReference>
<dbReference type="Proteomes" id="UP001217089">
    <property type="component" value="Unassembled WGS sequence"/>
</dbReference>
<evidence type="ECO:0000256" key="1">
    <source>
        <dbReference type="SAM" id="MobiDB-lite"/>
    </source>
</evidence>
<organism evidence="2 3">
    <name type="scientific">Tegillarca granosa</name>
    <name type="common">Malaysian cockle</name>
    <name type="synonym">Anadara granosa</name>
    <dbReference type="NCBI Taxonomy" id="220873"/>
    <lineage>
        <taxon>Eukaryota</taxon>
        <taxon>Metazoa</taxon>
        <taxon>Spiralia</taxon>
        <taxon>Lophotrochozoa</taxon>
        <taxon>Mollusca</taxon>
        <taxon>Bivalvia</taxon>
        <taxon>Autobranchia</taxon>
        <taxon>Pteriomorphia</taxon>
        <taxon>Arcoida</taxon>
        <taxon>Arcoidea</taxon>
        <taxon>Arcidae</taxon>
        <taxon>Tegillarca</taxon>
    </lineage>
</organism>
<sequence length="230" mass="25171">MAEILLLIGVGILFLLLLLTVVALLLYSGLFENIEIGSGKPPIGETIIAYKYARGPYRGAGYLFSEVARVGPSIKKSLGIYYDDAQMVDEYKCRYIVGAILAEGDEQVDEEIKKNFEDEDVTVTPTPPPAQNESTQPVTPTPPSQNESTLPGPSNLQDNVHSSEQVTPDQKKAEDEHETGSEGTAESGSSFEEIGVDKENIPSIKIKLFGLCLHLTLVYLFILYKSSKKD</sequence>
<keyword evidence="3" id="KW-1185">Reference proteome</keyword>
<dbReference type="Gene3D" id="3.20.80.10">
    <property type="entry name" value="Regulatory factor, effector binding domain"/>
    <property type="match status" value="1"/>
</dbReference>